<dbReference type="InterPro" id="IPR008979">
    <property type="entry name" value="Galactose-bd-like_sf"/>
</dbReference>
<feature type="domain" description="Glycoside hydrolase family 2" evidence="8">
    <location>
        <begin position="712"/>
        <end position="813"/>
    </location>
</feature>
<proteinExistence type="inferred from homology"/>
<dbReference type="InterPro" id="IPR023232">
    <property type="entry name" value="Glyco_hydro_2_AS"/>
</dbReference>
<organism evidence="9 10">
    <name type="scientific">Neotamlana nanhaiensis</name>
    <dbReference type="NCBI Taxonomy" id="1382798"/>
    <lineage>
        <taxon>Bacteria</taxon>
        <taxon>Pseudomonadati</taxon>
        <taxon>Bacteroidota</taxon>
        <taxon>Flavobacteriia</taxon>
        <taxon>Flavobacteriales</taxon>
        <taxon>Flavobacteriaceae</taxon>
        <taxon>Neotamlana</taxon>
    </lineage>
</organism>
<dbReference type="GO" id="GO:0004553">
    <property type="term" value="F:hydrolase activity, hydrolyzing O-glycosyl compounds"/>
    <property type="evidence" value="ECO:0007669"/>
    <property type="project" value="InterPro"/>
</dbReference>
<evidence type="ECO:0000313" key="10">
    <source>
        <dbReference type="Proteomes" id="UP000032361"/>
    </source>
</evidence>
<dbReference type="InterPro" id="IPR006104">
    <property type="entry name" value="Glyco_hydro_2_N"/>
</dbReference>
<dbReference type="Pfam" id="PF18565">
    <property type="entry name" value="Glyco_hydro2_C5"/>
    <property type="match status" value="1"/>
</dbReference>
<dbReference type="InterPro" id="IPR017853">
    <property type="entry name" value="GH"/>
</dbReference>
<evidence type="ECO:0000259" key="4">
    <source>
        <dbReference type="Pfam" id="PF00703"/>
    </source>
</evidence>
<evidence type="ECO:0000259" key="7">
    <source>
        <dbReference type="Pfam" id="PF16355"/>
    </source>
</evidence>
<feature type="domain" description="Glycoside hydrolase family 2 immunoglobulin-like beta-sandwich" evidence="4">
    <location>
        <begin position="192"/>
        <end position="306"/>
    </location>
</feature>
<dbReference type="PANTHER" id="PTHR42732">
    <property type="entry name" value="BETA-GALACTOSIDASE"/>
    <property type="match status" value="1"/>
</dbReference>
<evidence type="ECO:0000313" key="9">
    <source>
        <dbReference type="EMBL" id="KJD34682.1"/>
    </source>
</evidence>
<evidence type="ECO:0000256" key="1">
    <source>
        <dbReference type="ARBA" id="ARBA00007401"/>
    </source>
</evidence>
<evidence type="ECO:0000256" key="2">
    <source>
        <dbReference type="ARBA" id="ARBA00022801"/>
    </source>
</evidence>
<sequence length="819" mass="92957">MNKIILVLFTAFLINSSYETFSKEETYNRKQRFNFDWKFKLDDSEEFSQANFNDEDWRNLNLPHDWSIEGKPEKDNVSGVDGGFFPTGTAWYRKTFHVSKALKNKKVSIYFEGVYMNAKVFINGKRLGDQPYGYTSFSFDLSSYLNIDAENTIAVRVDNSQQKNSRWYTGSGIYRNVWLMVTEPLRIEQWGVTAVTKSVVDNVAEVAVKTIIKNETNEDKVVLVEADFLFNKTFKNGKRIYQSILKEEVVSIKAKSQVEVNQIITIQNPYLWSPVHPNLYDLNINLYENGGDNTKIDSLSLSHGIRTIEFSSEDGFVLNGKKTLINGGCVHHDNGALGAAAYDRAEVRKVALMKAAGFNALRTSHNPPSEAFLNACDSLGMLVVDEAFDGWREMKTTISPITHDYASIFDKWWKHDLQAMVKRDKNHPSIIMWSIGNEIIERTKPEAVETAKMLSDAVKEIDATRPVTSAMTSWGQGWDIFDPLMAAHDVAGYNYQLQHAENDHERVPSRIIVNTESYPKNAFFIWNLVNKNNYIIGDFVWTAMDYLGESGIGRYYYPGEPDGEHWQANLYPWHGAYCGDVDLIGWRKPISHYRSMLYNDTEMLYMAVKEPNPENGEIKTTSWAVWPTWESWTWPNHEGKLIDVEVYSKYPKVRLYLNDQLVGEKSTTVAQEFKATFKLPYKPGILKAVAVSKTGKEKESTILKTAEAASKIKLTADRKAIRANGQDLAYITVEITDENGVLNPTAANKLDFLISGPGEIIGVDNADLKDTNSYYSNTRNAWHGRALVIVKSGRKEGNIQLEVSSEGIVAETINILSKY</sequence>
<comment type="similarity">
    <text evidence="1">Belongs to the glycosyl hydrolase 2 family.</text>
</comment>
<dbReference type="InterPro" id="IPR032311">
    <property type="entry name" value="DUF4982"/>
</dbReference>
<keyword evidence="2" id="KW-0378">Hydrolase</keyword>
<dbReference type="Gene3D" id="2.60.40.10">
    <property type="entry name" value="Immunoglobulins"/>
    <property type="match status" value="3"/>
</dbReference>
<dbReference type="SUPFAM" id="SSF49785">
    <property type="entry name" value="Galactose-binding domain-like"/>
    <property type="match status" value="1"/>
</dbReference>
<dbReference type="OrthoDB" id="9801077at2"/>
<name>A0A0D7WAA9_9FLAO</name>
<keyword evidence="3" id="KW-0326">Glycosidase</keyword>
<keyword evidence="10" id="KW-1185">Reference proteome</keyword>
<dbReference type="EMBL" id="JTDV01000001">
    <property type="protein sequence ID" value="KJD34682.1"/>
    <property type="molecule type" value="Genomic_DNA"/>
</dbReference>
<dbReference type="PROSITE" id="PS00608">
    <property type="entry name" value="GLYCOSYL_HYDROL_F2_2"/>
    <property type="match status" value="1"/>
</dbReference>
<dbReference type="Gene3D" id="2.60.120.260">
    <property type="entry name" value="Galactose-binding domain-like"/>
    <property type="match status" value="1"/>
</dbReference>
<evidence type="ECO:0000259" key="8">
    <source>
        <dbReference type="Pfam" id="PF18565"/>
    </source>
</evidence>
<dbReference type="InterPro" id="IPR006103">
    <property type="entry name" value="Glyco_hydro_2_cat"/>
</dbReference>
<dbReference type="Gene3D" id="3.20.20.80">
    <property type="entry name" value="Glycosidases"/>
    <property type="match status" value="1"/>
</dbReference>
<feature type="domain" description="DUF4982" evidence="7">
    <location>
        <begin position="639"/>
        <end position="697"/>
    </location>
</feature>
<dbReference type="PANTHER" id="PTHR42732:SF1">
    <property type="entry name" value="BETA-MANNOSIDASE"/>
    <property type="match status" value="1"/>
</dbReference>
<dbReference type="Pfam" id="PF02836">
    <property type="entry name" value="Glyco_hydro_2_C"/>
    <property type="match status" value="1"/>
</dbReference>
<feature type="domain" description="Glycoside hydrolase family 2 catalytic" evidence="5">
    <location>
        <begin position="314"/>
        <end position="471"/>
    </location>
</feature>
<dbReference type="STRING" id="1382798.PK35_02650"/>
<dbReference type="InterPro" id="IPR006101">
    <property type="entry name" value="Glyco_hydro_2"/>
</dbReference>
<dbReference type="AlphaFoldDB" id="A0A0D7WAA9"/>
<dbReference type="InterPro" id="IPR013783">
    <property type="entry name" value="Ig-like_fold"/>
</dbReference>
<dbReference type="SUPFAM" id="SSF49303">
    <property type="entry name" value="beta-Galactosidase/glucuronidase domain"/>
    <property type="match status" value="1"/>
</dbReference>
<dbReference type="InterPro" id="IPR006102">
    <property type="entry name" value="Ig-like_GH2"/>
</dbReference>
<dbReference type="InterPro" id="IPR051913">
    <property type="entry name" value="GH2_Domain-Containing"/>
</dbReference>
<dbReference type="PRINTS" id="PR00132">
    <property type="entry name" value="GLHYDRLASE2"/>
</dbReference>
<accession>A0A0D7WAA9</accession>
<dbReference type="Pfam" id="PF02837">
    <property type="entry name" value="Glyco_hydro_2_N"/>
    <property type="match status" value="1"/>
</dbReference>
<evidence type="ECO:0000259" key="5">
    <source>
        <dbReference type="Pfam" id="PF02836"/>
    </source>
</evidence>
<dbReference type="RefSeq" id="WP_044625070.1">
    <property type="nucleotide sequence ID" value="NZ_JTDV01000001.1"/>
</dbReference>
<protein>
    <submittedName>
        <fullName evidence="9">Beta-galactosidase</fullName>
    </submittedName>
</protein>
<dbReference type="InterPro" id="IPR040605">
    <property type="entry name" value="Glyco_hydro2_dom5"/>
</dbReference>
<dbReference type="SUPFAM" id="SSF51445">
    <property type="entry name" value="(Trans)glycosidases"/>
    <property type="match status" value="1"/>
</dbReference>
<dbReference type="Pfam" id="PF00703">
    <property type="entry name" value="Glyco_hydro_2"/>
    <property type="match status" value="1"/>
</dbReference>
<dbReference type="InterPro" id="IPR036156">
    <property type="entry name" value="Beta-gal/glucu_dom_sf"/>
</dbReference>
<evidence type="ECO:0000256" key="3">
    <source>
        <dbReference type="ARBA" id="ARBA00023295"/>
    </source>
</evidence>
<evidence type="ECO:0000259" key="6">
    <source>
        <dbReference type="Pfam" id="PF02837"/>
    </source>
</evidence>
<dbReference type="GO" id="GO:0005975">
    <property type="term" value="P:carbohydrate metabolic process"/>
    <property type="evidence" value="ECO:0007669"/>
    <property type="project" value="InterPro"/>
</dbReference>
<gene>
    <name evidence="9" type="ORF">PK35_02650</name>
</gene>
<dbReference type="Pfam" id="PF16355">
    <property type="entry name" value="DUF4982"/>
    <property type="match status" value="1"/>
</dbReference>
<dbReference type="PATRIC" id="fig|1382798.3.peg.537"/>
<reference evidence="9 10" key="1">
    <citation type="journal article" date="2015" name="Antonie Van Leeuwenhoek">
        <title>Tamlana nanhaiensis sp. nov., isolated from surface seawater collected from the South China Sea.</title>
        <authorList>
            <person name="Liu X."/>
            <person name="Lai Q."/>
            <person name="Du Y."/>
            <person name="Li G."/>
            <person name="Sun F."/>
            <person name="Shao Z."/>
        </authorList>
    </citation>
    <scope>NUCLEOTIDE SEQUENCE [LARGE SCALE GENOMIC DNA]</scope>
    <source>
        <strain evidence="9 10">FHC16</strain>
    </source>
</reference>
<feature type="domain" description="Glycosyl hydrolases family 2 sugar binding" evidence="6">
    <location>
        <begin position="33"/>
        <end position="181"/>
    </location>
</feature>
<dbReference type="Proteomes" id="UP000032361">
    <property type="component" value="Unassembled WGS sequence"/>
</dbReference>
<comment type="caution">
    <text evidence="9">The sequence shown here is derived from an EMBL/GenBank/DDBJ whole genome shotgun (WGS) entry which is preliminary data.</text>
</comment>